<sequence length="199" mass="22218">MFGAVAKARLLQPHPDHVLVVRAPSLTAFLYWVRLLDTEAPGLSLPQDFTPRLREVVLAFGTLCVILARRERLAASSNPVSGWVRATRSARPGAVTPEEIAVLVEWARRYNPEWSILLNEVLDRQSVDNINYHALAMTQTAGGMYRRRSLESAGPILRTSMMLEPTYRLPDRVFETGSTLSDSDGVPELVMLDSEDESE</sequence>
<reference evidence="1 2" key="1">
    <citation type="journal article" date="2018" name="Biotechnol. Biofuels">
        <title>Integrative visual omics of the white-rot fungus Polyporus brumalis exposes the biotechnological potential of its oxidative enzymes for delignifying raw plant biomass.</title>
        <authorList>
            <person name="Miyauchi S."/>
            <person name="Rancon A."/>
            <person name="Drula E."/>
            <person name="Hage H."/>
            <person name="Chaduli D."/>
            <person name="Favel A."/>
            <person name="Grisel S."/>
            <person name="Henrissat B."/>
            <person name="Herpoel-Gimbert I."/>
            <person name="Ruiz-Duenas F.J."/>
            <person name="Chevret D."/>
            <person name="Hainaut M."/>
            <person name="Lin J."/>
            <person name="Wang M."/>
            <person name="Pangilinan J."/>
            <person name="Lipzen A."/>
            <person name="Lesage-Meessen L."/>
            <person name="Navarro D."/>
            <person name="Riley R."/>
            <person name="Grigoriev I.V."/>
            <person name="Zhou S."/>
            <person name="Raouche S."/>
            <person name="Rosso M.N."/>
        </authorList>
    </citation>
    <scope>NUCLEOTIDE SEQUENCE [LARGE SCALE GENOMIC DNA]</scope>
    <source>
        <strain evidence="1 2">BRFM 1820</strain>
    </source>
</reference>
<protein>
    <submittedName>
        <fullName evidence="1">Uncharacterized protein</fullName>
    </submittedName>
</protein>
<name>A0A371CKW3_9APHY</name>
<dbReference type="AlphaFoldDB" id="A0A371CKW3"/>
<proteinExistence type="predicted"/>
<gene>
    <name evidence="1" type="ORF">OH76DRAFT_1489904</name>
</gene>
<accession>A0A371CKW3</accession>
<evidence type="ECO:0000313" key="2">
    <source>
        <dbReference type="Proteomes" id="UP000256964"/>
    </source>
</evidence>
<evidence type="ECO:0000313" key="1">
    <source>
        <dbReference type="EMBL" id="RDX40921.1"/>
    </source>
</evidence>
<keyword evidence="2" id="KW-1185">Reference proteome</keyword>
<dbReference type="Proteomes" id="UP000256964">
    <property type="component" value="Unassembled WGS sequence"/>
</dbReference>
<organism evidence="1 2">
    <name type="scientific">Lentinus brumalis</name>
    <dbReference type="NCBI Taxonomy" id="2498619"/>
    <lineage>
        <taxon>Eukaryota</taxon>
        <taxon>Fungi</taxon>
        <taxon>Dikarya</taxon>
        <taxon>Basidiomycota</taxon>
        <taxon>Agaricomycotina</taxon>
        <taxon>Agaricomycetes</taxon>
        <taxon>Polyporales</taxon>
        <taxon>Polyporaceae</taxon>
        <taxon>Lentinus</taxon>
    </lineage>
</organism>
<dbReference type="EMBL" id="KZ857531">
    <property type="protein sequence ID" value="RDX40921.1"/>
    <property type="molecule type" value="Genomic_DNA"/>
</dbReference>